<dbReference type="Proteomes" id="UP000234254">
    <property type="component" value="Unassembled WGS sequence"/>
</dbReference>
<dbReference type="Pfam" id="PF00743">
    <property type="entry name" value="FMO-like"/>
    <property type="match status" value="1"/>
</dbReference>
<protein>
    <submittedName>
        <fullName evidence="5">Cyclohexanone monooxygenase</fullName>
    </submittedName>
</protein>
<evidence type="ECO:0000256" key="1">
    <source>
        <dbReference type="ARBA" id="ARBA00022630"/>
    </source>
</evidence>
<evidence type="ECO:0000256" key="4">
    <source>
        <dbReference type="ARBA" id="ARBA00023002"/>
    </source>
</evidence>
<dbReference type="PANTHER" id="PTHR43098:SF5">
    <property type="entry name" value="DUAL-FUNCTIONAL MONOOXYGENASE_METHYLTRANSFERASE PSOF"/>
    <property type="match status" value="1"/>
</dbReference>
<dbReference type="InterPro" id="IPR050775">
    <property type="entry name" value="FAD-binding_Monooxygenases"/>
</dbReference>
<dbReference type="GO" id="GO:0050661">
    <property type="term" value="F:NADP binding"/>
    <property type="evidence" value="ECO:0007669"/>
    <property type="project" value="InterPro"/>
</dbReference>
<dbReference type="PANTHER" id="PTHR43098">
    <property type="entry name" value="L-ORNITHINE N(5)-MONOOXYGENASE-RELATED"/>
    <property type="match status" value="1"/>
</dbReference>
<comment type="caution">
    <text evidence="5">The sequence shown here is derived from an EMBL/GenBank/DDBJ whole genome shotgun (WGS) entry which is preliminary data.</text>
</comment>
<proteinExistence type="predicted"/>
<dbReference type="InterPro" id="IPR036188">
    <property type="entry name" value="FAD/NAD-bd_sf"/>
</dbReference>
<dbReference type="GO" id="GO:0050660">
    <property type="term" value="F:flavin adenine dinucleotide binding"/>
    <property type="evidence" value="ECO:0007669"/>
    <property type="project" value="InterPro"/>
</dbReference>
<dbReference type="OrthoDB" id="66881at2759"/>
<keyword evidence="6" id="KW-1185">Reference proteome</keyword>
<dbReference type="VEuPathDB" id="FungiDB:P168DRAFT_337741"/>
<dbReference type="SUPFAM" id="SSF51905">
    <property type="entry name" value="FAD/NAD(P)-binding domain"/>
    <property type="match status" value="2"/>
</dbReference>
<dbReference type="AlphaFoldDB" id="A0A2I1CQI2"/>
<organism evidence="5 6">
    <name type="scientific">Aspergillus campestris (strain IBT 28561)</name>
    <dbReference type="NCBI Taxonomy" id="1392248"/>
    <lineage>
        <taxon>Eukaryota</taxon>
        <taxon>Fungi</taxon>
        <taxon>Dikarya</taxon>
        <taxon>Ascomycota</taxon>
        <taxon>Pezizomycotina</taxon>
        <taxon>Eurotiomycetes</taxon>
        <taxon>Eurotiomycetidae</taxon>
        <taxon>Eurotiales</taxon>
        <taxon>Aspergillaceae</taxon>
        <taxon>Aspergillus</taxon>
        <taxon>Aspergillus subgen. Circumdati</taxon>
    </lineage>
</organism>
<keyword evidence="2" id="KW-0274">FAD</keyword>
<keyword evidence="3" id="KW-0521">NADP</keyword>
<keyword evidence="4" id="KW-0560">Oxidoreductase</keyword>
<dbReference type="RefSeq" id="XP_024688460.1">
    <property type="nucleotide sequence ID" value="XM_024841750.1"/>
</dbReference>
<dbReference type="Gene3D" id="3.50.50.60">
    <property type="entry name" value="FAD/NAD(P)-binding domain"/>
    <property type="match status" value="2"/>
</dbReference>
<accession>A0A2I1CQI2</accession>
<dbReference type="InterPro" id="IPR020946">
    <property type="entry name" value="Flavin_mOase-like"/>
</dbReference>
<dbReference type="EMBL" id="MSFM01000018">
    <property type="protein sequence ID" value="PKX99865.1"/>
    <property type="molecule type" value="Genomic_DNA"/>
</dbReference>
<dbReference type="GO" id="GO:0004499">
    <property type="term" value="F:N,N-dimethylaniline monooxygenase activity"/>
    <property type="evidence" value="ECO:0007669"/>
    <property type="project" value="InterPro"/>
</dbReference>
<name>A0A2I1CQI2_ASPC2</name>
<evidence type="ECO:0000256" key="3">
    <source>
        <dbReference type="ARBA" id="ARBA00022857"/>
    </source>
</evidence>
<reference evidence="5" key="1">
    <citation type="submission" date="2016-12" db="EMBL/GenBank/DDBJ databases">
        <title>The genomes of Aspergillus section Nigri reveals drivers in fungal speciation.</title>
        <authorList>
            <consortium name="DOE Joint Genome Institute"/>
            <person name="Vesth T.C."/>
            <person name="Nybo J."/>
            <person name="Theobald S."/>
            <person name="Brandl J."/>
            <person name="Frisvad J.C."/>
            <person name="Nielsen K.F."/>
            <person name="Lyhne E.K."/>
            <person name="Kogle M.E."/>
            <person name="Kuo A."/>
            <person name="Riley R."/>
            <person name="Clum A."/>
            <person name="Nolan M."/>
            <person name="Lipzen A."/>
            <person name="Salamov A."/>
            <person name="Henrissat B."/>
            <person name="Wiebenga A."/>
            <person name="De vries R.P."/>
            <person name="Grigoriev I.V."/>
            <person name="Mortensen U.H."/>
            <person name="Andersen M.R."/>
            <person name="Baker S.E."/>
        </authorList>
    </citation>
    <scope>NUCLEOTIDE SEQUENCE</scope>
    <source>
        <strain evidence="5">IBT 28561</strain>
    </source>
</reference>
<keyword evidence="1" id="KW-0285">Flavoprotein</keyword>
<dbReference type="GeneID" id="36549277"/>
<evidence type="ECO:0000313" key="6">
    <source>
        <dbReference type="Proteomes" id="UP000234254"/>
    </source>
</evidence>
<keyword evidence="5" id="KW-0503">Monooxygenase</keyword>
<gene>
    <name evidence="5" type="ORF">P168DRAFT_337741</name>
</gene>
<sequence length="545" mass="60682">MPQEHRLDALVVGAGFTGIYALHVLLSQGFNVKAIDKAPEVGGTWWWNRYPGAMSDTWSHVYRYSFDKELLETYPWPRWYVTQREVLEYLRHVVDRHNLRKHLQLATEMKAARWDDQAKLWHVTCSTGDVFVVRYLLTGMGLLNQPLIPDIPGIESFRGKIAHTASWDPTVSVDNKRVGVVGVGSSGVQFVTAVAPRVKSLHVFIRRAQYSIPSGNRLVGDDERRAINARYRQIWAEARASSVAMGFPEPSRQLMDLSPADREELLENLYQSGSGLRFMLGGFVDVLVDRTANEEVCHFLRKKIAGIVQDPAKRAMLTPTESYSRRPLCDDGYYERFNQDNVFAVEAMKNPITAIVPEGIRMADGTVHELDVIVLATGFVSFTGSYSSVALTGRHGPTSLHDLWENHGASTYLGMSVAGFPNLLTLNGPTTAFANIPPLAETNVDFAVGLMKRAESLSAQRGYPCEIEATAEAAKKWAELCEAMAEGSIFRDAPSWLFRQNIPGKKSMTQMYVGGLGRLRGVLADVKSRGYEGFKEPVGQTKAHL</sequence>
<evidence type="ECO:0000256" key="2">
    <source>
        <dbReference type="ARBA" id="ARBA00022827"/>
    </source>
</evidence>
<evidence type="ECO:0000313" key="5">
    <source>
        <dbReference type="EMBL" id="PKX99865.1"/>
    </source>
</evidence>